<reference evidence="1 2" key="1">
    <citation type="journal article" date="2021" name="Front. Genet.">
        <title>Chromosome-Level Genome Assembly Reveals Significant Gene Expansion in the Toll and IMD Signaling Pathways of Dendrolimus kikuchii.</title>
        <authorList>
            <person name="Zhou J."/>
            <person name="Wu P."/>
            <person name="Xiong Z."/>
            <person name="Liu N."/>
            <person name="Zhao N."/>
            <person name="Ji M."/>
            <person name="Qiu Y."/>
            <person name="Yang B."/>
        </authorList>
    </citation>
    <scope>NUCLEOTIDE SEQUENCE [LARGE SCALE GENOMIC DNA]</scope>
    <source>
        <strain evidence="1">Ann1</strain>
    </source>
</reference>
<keyword evidence="2" id="KW-1185">Reference proteome</keyword>
<comment type="caution">
    <text evidence="1">The sequence shown here is derived from an EMBL/GenBank/DDBJ whole genome shotgun (WGS) entry which is preliminary data.</text>
</comment>
<gene>
    <name evidence="1" type="ORF">K1T71_013604</name>
</gene>
<protein>
    <submittedName>
        <fullName evidence="1">Uncharacterized protein</fullName>
    </submittedName>
</protein>
<proteinExistence type="predicted"/>
<organism evidence="1 2">
    <name type="scientific">Dendrolimus kikuchii</name>
    <dbReference type="NCBI Taxonomy" id="765133"/>
    <lineage>
        <taxon>Eukaryota</taxon>
        <taxon>Metazoa</taxon>
        <taxon>Ecdysozoa</taxon>
        <taxon>Arthropoda</taxon>
        <taxon>Hexapoda</taxon>
        <taxon>Insecta</taxon>
        <taxon>Pterygota</taxon>
        <taxon>Neoptera</taxon>
        <taxon>Endopterygota</taxon>
        <taxon>Lepidoptera</taxon>
        <taxon>Glossata</taxon>
        <taxon>Ditrysia</taxon>
        <taxon>Bombycoidea</taxon>
        <taxon>Lasiocampidae</taxon>
        <taxon>Dendrolimus</taxon>
    </lineage>
</organism>
<sequence>MYPGALPIIGHSLTLLKYGRDSWVFIKEAMLLALNSGQDACTFVCGNYCFHVLTNPEDCYTVANTCMEKHDIYKFTKGFLGEGLMTAPGSVWKQHRKLLTPAFNQQVLDGFLETFNKESRNLVISFNEKSRKVPFDPLPLLQHWSLFTVCSTTMGFNGSENDTEIFKEYMSILRKLFDYIMQRLLKFWLHNDLLFKWSNLKRQLDKDLHVVNRLSGKVNILKKGDVKGTLNKRVCMKRLIKVDEAKNISNYESRNFKASIELLIELKMKNVFTTKEVKEEGATIIAAGSDSTSLTVNHILINLGSHPDVQEKVYKELLEIFGGVDRDVVKEDLSRMKYLEAVIKENMRLNPIAPLIIRHIDKDIHLRDYILSAGDDIIIPIYALNRHSMWGPDAEVFRPERWLDPGTLPKTSYAFASFGLGRRNCIGSNYAMMTMKTALAHILRRYKITADENGVKYQLHITLMPVSGNEIVIEKRHDV</sequence>
<evidence type="ECO:0000313" key="1">
    <source>
        <dbReference type="EMBL" id="KAJ0170832.1"/>
    </source>
</evidence>
<dbReference type="EMBL" id="CM034412">
    <property type="protein sequence ID" value="KAJ0170832.1"/>
    <property type="molecule type" value="Genomic_DNA"/>
</dbReference>
<name>A0ACC1CHB6_9NEOP</name>
<evidence type="ECO:0000313" key="2">
    <source>
        <dbReference type="Proteomes" id="UP000824533"/>
    </source>
</evidence>
<accession>A0ACC1CHB6</accession>
<dbReference type="Proteomes" id="UP000824533">
    <property type="component" value="Linkage Group LG26"/>
</dbReference>